<sequence>MFDWVYEMEAKECKVQDILTENKKFIIPSYQRPYSWTVDNAEQLIDDIYKSSQSEENEYFIGSMICINKGQNQYEVVDGQQRLTTLSIIVSELKKIIPIQGIKDDLQKRVLPIDVYSDETDEPRLIVRKKEYDLYKYYILQDSKDYKPEKPSDTELVFISNAETIRDYLLRLSVDELKLLAKYILQNVYIVFVQTDDFASSFRLFNVLNSRGLPLSNADLLKNALFESASTHNKKSEQIESAWSQIEDMVGVRRLDKFLTLHKLSEKKDRDRVLQKGFEAFIENLQQQFDGDAIAMSLMLVNSAKNYTKILENDFEHSSIRRKIASLSNLGVDEWIPPVMAFMNRMARTEDFNLDDFSQFITAFEKVYMHGWLKKQIKSQREMVCYSALVAINNDMSFDSVINQINQHADNSGFIAALDEDLYEPRPNQVNLIKAILLRLDMEQQDESVIKTYTGRITIEHILPQALVNEYWINRFQPQEHVYWLHKIGNLTLISGSKNSEAQHYDFIKKKSIYEKLNSKSSFDLTKDVCNSSEWGLAELKMRHEKMKTQLKKLWLV</sequence>
<reference evidence="3 4" key="1">
    <citation type="journal article" date="2002" name="Proc. Natl. Acad. Sci. U.S.A.">
        <title>Extensive mosaic structure revealed by the complete genome sequence of uropathogenic Escherichia coli.</title>
        <authorList>
            <person name="Welch R.A."/>
            <person name="Burland V."/>
            <person name="Plunkett G.III."/>
            <person name="Redford P."/>
            <person name="Roesch P."/>
            <person name="Rasko D."/>
            <person name="Buckles E.L."/>
            <person name="Liou S.R."/>
            <person name="Boutin A."/>
            <person name="Hackett J."/>
            <person name="Stroud D."/>
            <person name="Mayhew G.F."/>
            <person name="Rose D.J."/>
            <person name="Zhou S."/>
            <person name="Schwartz D.C."/>
            <person name="Perna N.T."/>
            <person name="Mobley H.L."/>
            <person name="Donnenberg M.S."/>
            <person name="Blattner F.R."/>
        </authorList>
    </citation>
    <scope>NUCLEOTIDE SEQUENCE [LARGE SCALE GENOMIC DNA]</scope>
    <source>
        <strain evidence="4">CFT073 / ATCC 700928 / UPEC</strain>
    </source>
</reference>
<proteinExistence type="predicted"/>
<dbReference type="EMBL" id="AE014075">
    <property type="protein sequence ID" value="AAN83846.1"/>
    <property type="molecule type" value="Genomic_DNA"/>
</dbReference>
<feature type="domain" description="GmrSD restriction endonucleases N-terminal" evidence="1">
    <location>
        <begin position="15"/>
        <end position="226"/>
    </location>
</feature>
<evidence type="ECO:0000313" key="3">
    <source>
        <dbReference type="EMBL" id="AAN83846.1"/>
    </source>
</evidence>
<dbReference type="eggNOG" id="COG1479">
    <property type="taxonomic scope" value="Bacteria"/>
</dbReference>
<dbReference type="InterPro" id="IPR011089">
    <property type="entry name" value="GmrSD_C"/>
</dbReference>
<protein>
    <recommendedName>
        <fullName evidence="5">DUF262 domain-containing protein</fullName>
    </recommendedName>
</protein>
<evidence type="ECO:0000259" key="2">
    <source>
        <dbReference type="Pfam" id="PF07510"/>
    </source>
</evidence>
<dbReference type="KEGG" id="ecc:c5426"/>
<evidence type="ECO:0000313" key="4">
    <source>
        <dbReference type="Proteomes" id="UP000001410"/>
    </source>
</evidence>
<dbReference type="InterPro" id="IPR004919">
    <property type="entry name" value="GmrSD_N"/>
</dbReference>
<dbReference type="AlphaFoldDB" id="A0A0H2VGI3"/>
<name>A0A0H2VGI3_ECOL6</name>
<dbReference type="STRING" id="199310.c5426"/>
<keyword evidence="4" id="KW-1185">Reference proteome</keyword>
<accession>A0A0H2VGI3</accession>
<dbReference type="Pfam" id="PF03235">
    <property type="entry name" value="GmrSD_N"/>
    <property type="match status" value="1"/>
</dbReference>
<dbReference type="PANTHER" id="PTHR35149:SF2">
    <property type="entry name" value="DUF262 DOMAIN-CONTAINING PROTEIN"/>
    <property type="match status" value="1"/>
</dbReference>
<dbReference type="Pfam" id="PF07510">
    <property type="entry name" value="GmrSD_C"/>
    <property type="match status" value="1"/>
</dbReference>
<dbReference type="HOGENOM" id="CLU_011736_2_0_6"/>
<gene>
    <name evidence="3" type="ordered locus">c5426</name>
</gene>
<feature type="domain" description="GmrSD restriction endonucleases C-terminal" evidence="2">
    <location>
        <begin position="419"/>
        <end position="547"/>
    </location>
</feature>
<organism evidence="3 4">
    <name type="scientific">Escherichia coli O6:H1 (strain CFT073 / ATCC 700928 / UPEC)</name>
    <dbReference type="NCBI Taxonomy" id="199310"/>
    <lineage>
        <taxon>Bacteria</taxon>
        <taxon>Pseudomonadati</taxon>
        <taxon>Pseudomonadota</taxon>
        <taxon>Gammaproteobacteria</taxon>
        <taxon>Enterobacterales</taxon>
        <taxon>Enterobacteriaceae</taxon>
        <taxon>Escherichia</taxon>
    </lineage>
</organism>
<evidence type="ECO:0000259" key="1">
    <source>
        <dbReference type="Pfam" id="PF03235"/>
    </source>
</evidence>
<evidence type="ECO:0008006" key="5">
    <source>
        <dbReference type="Google" id="ProtNLM"/>
    </source>
</evidence>
<dbReference type="Proteomes" id="UP000001410">
    <property type="component" value="Chromosome"/>
</dbReference>
<dbReference type="PANTHER" id="PTHR35149">
    <property type="entry name" value="SLL5132 PROTEIN"/>
    <property type="match status" value="1"/>
</dbReference>